<name>A0A0E9SJX2_ANGAN</name>
<dbReference type="EMBL" id="GBXM01067045">
    <property type="protein sequence ID" value="JAH41532.1"/>
    <property type="molecule type" value="Transcribed_RNA"/>
</dbReference>
<reference evidence="1" key="1">
    <citation type="submission" date="2014-11" db="EMBL/GenBank/DDBJ databases">
        <authorList>
            <person name="Amaro Gonzalez C."/>
        </authorList>
    </citation>
    <scope>NUCLEOTIDE SEQUENCE</scope>
</reference>
<proteinExistence type="predicted"/>
<organism evidence="1">
    <name type="scientific">Anguilla anguilla</name>
    <name type="common">European freshwater eel</name>
    <name type="synonym">Muraena anguilla</name>
    <dbReference type="NCBI Taxonomy" id="7936"/>
    <lineage>
        <taxon>Eukaryota</taxon>
        <taxon>Metazoa</taxon>
        <taxon>Chordata</taxon>
        <taxon>Craniata</taxon>
        <taxon>Vertebrata</taxon>
        <taxon>Euteleostomi</taxon>
        <taxon>Actinopterygii</taxon>
        <taxon>Neopterygii</taxon>
        <taxon>Teleostei</taxon>
        <taxon>Anguilliformes</taxon>
        <taxon>Anguillidae</taxon>
        <taxon>Anguilla</taxon>
    </lineage>
</organism>
<protein>
    <submittedName>
        <fullName evidence="1">Uncharacterized protein</fullName>
    </submittedName>
</protein>
<sequence>MYSCRILLSVVWG</sequence>
<evidence type="ECO:0000313" key="1">
    <source>
        <dbReference type="EMBL" id="JAH41532.1"/>
    </source>
</evidence>
<accession>A0A0E9SJX2</accession>
<reference evidence="1" key="2">
    <citation type="journal article" date="2015" name="Fish Shellfish Immunol.">
        <title>Early steps in the European eel (Anguilla anguilla)-Vibrio vulnificus interaction in the gills: Role of the RtxA13 toxin.</title>
        <authorList>
            <person name="Callol A."/>
            <person name="Pajuelo D."/>
            <person name="Ebbesson L."/>
            <person name="Teles M."/>
            <person name="MacKenzie S."/>
            <person name="Amaro C."/>
        </authorList>
    </citation>
    <scope>NUCLEOTIDE SEQUENCE</scope>
</reference>